<dbReference type="Proteomes" id="UP000277212">
    <property type="component" value="Unassembled WGS sequence"/>
</dbReference>
<accession>A0A3M2RVK5</accession>
<feature type="region of interest" description="Disordered" evidence="1">
    <location>
        <begin position="110"/>
        <end position="134"/>
    </location>
</feature>
<feature type="region of interest" description="Disordered" evidence="1">
    <location>
        <begin position="15"/>
        <end position="70"/>
    </location>
</feature>
<evidence type="ECO:0000313" key="3">
    <source>
        <dbReference type="EMBL" id="RMJ09289.1"/>
    </source>
</evidence>
<feature type="compositionally biased region" description="Polar residues" evidence="1">
    <location>
        <begin position="115"/>
        <end position="134"/>
    </location>
</feature>
<name>A0A3M2RVK5_9HYPO</name>
<reference evidence="3 4" key="1">
    <citation type="submission" date="2017-06" db="EMBL/GenBank/DDBJ databases">
        <title>Comparative genomic analysis of Ambrosia Fusariam Clade fungi.</title>
        <authorList>
            <person name="Stajich J.E."/>
            <person name="Carrillo J."/>
            <person name="Kijimoto T."/>
            <person name="Eskalen A."/>
            <person name="O'Donnell K."/>
            <person name="Kasson M."/>
        </authorList>
    </citation>
    <scope>NUCLEOTIDE SEQUENCE [LARGE SCALE GENOMIC DNA]</scope>
    <source>
        <strain evidence="3">UCR3666</strain>
    </source>
</reference>
<feature type="compositionally biased region" description="Low complexity" evidence="1">
    <location>
        <begin position="288"/>
        <end position="302"/>
    </location>
</feature>
<gene>
    <name evidence="3" type="ORF">CDV36_011078</name>
</gene>
<dbReference type="OrthoDB" id="5244165at2759"/>
<dbReference type="STRING" id="2010991.A0A3M2RVK5"/>
<sequence>MDSVIIQAWVDDVKHSFATPPTPPTPINARRPRSSCDMPSPSKRQRTGDDSSDLYPDPDRTPRRPRQLLSRHDDGDVFHALAPEAVVSPSASSSFTAILATRGAFSSPAIPPLAQTETSHSATQSRGSSPSKRFQKTASLLNLVRPVRFVKEPNFRSALPHDTRALLEALSAVEAKEEILPAALRGHSDFQDTRIRSFMWNSTAESGVDDRTVHETHDRLRAIVDDSISCSNLHRSEAAWNCLVHTPLLRQTTSMFPFLEVEPITSAHIKPAFRPLLATGDETPPRRSNASVSDMSSVSEHSMGTTRTSPSPVHKMVDFALVLSPGSELQNLIRIFLSKQSSKTSTINQTSYEPLRTRPAPIFIETKTASGNMDTANAQLGIWVAAWHQRLRSIVDLGGGTESVITVPVIQVVGSVWTLLFVTDAGPEIHLLDGDFRIGDTSTIVGVYQLQAVMSALGVWVKETFEPWITSLLARANRP</sequence>
<comment type="caution">
    <text evidence="3">The sequence shown here is derived from an EMBL/GenBank/DDBJ whole genome shotgun (WGS) entry which is preliminary data.</text>
</comment>
<protein>
    <recommendedName>
        <fullName evidence="2">PD-(D/E)XK nuclease-like domain-containing protein</fullName>
    </recommendedName>
</protein>
<dbReference type="EMBL" id="NKUJ01000248">
    <property type="protein sequence ID" value="RMJ09289.1"/>
    <property type="molecule type" value="Genomic_DNA"/>
</dbReference>
<evidence type="ECO:0000259" key="2">
    <source>
        <dbReference type="Pfam" id="PF20516"/>
    </source>
</evidence>
<dbReference type="InterPro" id="IPR046797">
    <property type="entry name" value="PDDEXK_12"/>
</dbReference>
<evidence type="ECO:0000256" key="1">
    <source>
        <dbReference type="SAM" id="MobiDB-lite"/>
    </source>
</evidence>
<feature type="region of interest" description="Disordered" evidence="1">
    <location>
        <begin position="277"/>
        <end position="311"/>
    </location>
</feature>
<dbReference type="AlphaFoldDB" id="A0A3M2RVK5"/>
<proteinExistence type="predicted"/>
<keyword evidence="4" id="KW-1185">Reference proteome</keyword>
<feature type="domain" description="PD-(D/E)XK nuclease-like" evidence="2">
    <location>
        <begin position="188"/>
        <end position="465"/>
    </location>
</feature>
<organism evidence="3 4">
    <name type="scientific">Fusarium kuroshium</name>
    <dbReference type="NCBI Taxonomy" id="2010991"/>
    <lineage>
        <taxon>Eukaryota</taxon>
        <taxon>Fungi</taxon>
        <taxon>Dikarya</taxon>
        <taxon>Ascomycota</taxon>
        <taxon>Pezizomycotina</taxon>
        <taxon>Sordariomycetes</taxon>
        <taxon>Hypocreomycetidae</taxon>
        <taxon>Hypocreales</taxon>
        <taxon>Nectriaceae</taxon>
        <taxon>Fusarium</taxon>
        <taxon>Fusarium solani species complex</taxon>
    </lineage>
</organism>
<evidence type="ECO:0000313" key="4">
    <source>
        <dbReference type="Proteomes" id="UP000277212"/>
    </source>
</evidence>
<dbReference type="Pfam" id="PF20516">
    <property type="entry name" value="PDDEXK_12"/>
    <property type="match status" value="1"/>
</dbReference>